<gene>
    <name evidence="1" type="ORF">K8N75_00815</name>
</gene>
<dbReference type="AlphaFoldDB" id="A0A8T5URK0"/>
<proteinExistence type="predicted"/>
<name>A0A8T5URK0_9EURY</name>
<organism evidence="1 2">
    <name type="scientific">Methanobacterium spitsbergense</name>
    <dbReference type="NCBI Taxonomy" id="2874285"/>
    <lineage>
        <taxon>Archaea</taxon>
        <taxon>Methanobacteriati</taxon>
        <taxon>Methanobacteriota</taxon>
        <taxon>Methanomada group</taxon>
        <taxon>Methanobacteria</taxon>
        <taxon>Methanobacteriales</taxon>
        <taxon>Methanobacteriaceae</taxon>
        <taxon>Methanobacterium</taxon>
    </lineage>
</organism>
<protein>
    <submittedName>
        <fullName evidence="1">Uncharacterized protein</fullName>
    </submittedName>
</protein>
<comment type="caution">
    <text evidence="1">The sequence shown here is derived from an EMBL/GenBank/DDBJ whole genome shotgun (WGS) entry which is preliminary data.</text>
</comment>
<dbReference type="EMBL" id="JAIOUQ010000002">
    <property type="protein sequence ID" value="MBZ2164596.1"/>
    <property type="molecule type" value="Genomic_DNA"/>
</dbReference>
<evidence type="ECO:0000313" key="2">
    <source>
        <dbReference type="Proteomes" id="UP000825933"/>
    </source>
</evidence>
<dbReference type="Proteomes" id="UP000825933">
    <property type="component" value="Unassembled WGS sequence"/>
</dbReference>
<dbReference type="RefSeq" id="WP_223790278.1">
    <property type="nucleotide sequence ID" value="NZ_JAIOUQ010000002.1"/>
</dbReference>
<sequence>MFVDWVLISYMDQSELLLKRSGKFNDNIIIGIEINEKNNLIKVAVDNENIVSYPMANMVSYTYSRLNEEK</sequence>
<evidence type="ECO:0000313" key="1">
    <source>
        <dbReference type="EMBL" id="MBZ2164596.1"/>
    </source>
</evidence>
<reference evidence="2" key="1">
    <citation type="journal article" date="2022" name="Microbiol. Resour. Announc.">
        <title>Draft Genome Sequence of a Methanogenic Archaeon from West Spitsbergen Permafrost.</title>
        <authorList>
            <person name="Trubitsyn V."/>
            <person name="Rivkina E."/>
            <person name="Shcherbakova V."/>
        </authorList>
    </citation>
    <scope>NUCLEOTIDE SEQUENCE [LARGE SCALE GENOMIC DNA]</scope>
    <source>
        <strain evidence="2">VT</strain>
    </source>
</reference>
<accession>A0A8T5URK0</accession>
<keyword evidence="2" id="KW-1185">Reference proteome</keyword>